<dbReference type="EMBL" id="CP053661">
    <property type="protein sequence ID" value="QKD82789.1"/>
    <property type="molecule type" value="Genomic_DNA"/>
</dbReference>
<dbReference type="RefSeq" id="WP_068509002.1">
    <property type="nucleotide sequence ID" value="NZ_CP053661.1"/>
</dbReference>
<gene>
    <name evidence="1" type="ORF">HPC62_11865</name>
</gene>
<proteinExistence type="predicted"/>
<dbReference type="Proteomes" id="UP000505210">
    <property type="component" value="Chromosome"/>
</dbReference>
<dbReference type="AlphaFoldDB" id="A0A6M8B5Y7"/>
<evidence type="ECO:0000313" key="1">
    <source>
        <dbReference type="EMBL" id="QKD82789.1"/>
    </source>
</evidence>
<reference evidence="1 2" key="1">
    <citation type="submission" date="2020-05" db="EMBL/GenBank/DDBJ databases">
        <title>Complete genome sequence of of a novel Thermoleptolyngbya strain isolated from hot springs of Ganzi, Sichuan China.</title>
        <authorList>
            <person name="Tang J."/>
            <person name="Daroch M."/>
            <person name="Li L."/>
            <person name="Waleron K."/>
            <person name="Waleron M."/>
            <person name="Waleron M."/>
        </authorList>
    </citation>
    <scope>NUCLEOTIDE SEQUENCE [LARGE SCALE GENOMIC DNA]</scope>
    <source>
        <strain evidence="1 2">PKUAC-SCTA183</strain>
    </source>
</reference>
<name>A0A6M8B5Y7_9CYAN</name>
<organism evidence="1 2">
    <name type="scientific">Thermoleptolyngbya sichuanensis A183</name>
    <dbReference type="NCBI Taxonomy" id="2737172"/>
    <lineage>
        <taxon>Bacteria</taxon>
        <taxon>Bacillati</taxon>
        <taxon>Cyanobacteriota</taxon>
        <taxon>Cyanophyceae</taxon>
        <taxon>Oculatellales</taxon>
        <taxon>Oculatellaceae</taxon>
        <taxon>Thermoleptolyngbya</taxon>
        <taxon>Thermoleptolyngbya sichuanensis</taxon>
    </lineage>
</organism>
<accession>A0A6M8B5Y7</accession>
<sequence length="152" mass="15463">MSFSPEEGAAILKAVTMSGMAVAIADMGIVSTAIEAAALAKEVVGAAAKYPTNSIIQGVFTEEALKTFKPETPKDVTPDNAVDMAIAAVNDALTTLESKATPAEIAEYKQFIYSAATHVAEAAGSGLFGSGANKISPEEAATLAKLKTALAI</sequence>
<dbReference type="KEGG" id="theu:HPC62_11865"/>
<evidence type="ECO:0000313" key="2">
    <source>
        <dbReference type="Proteomes" id="UP000505210"/>
    </source>
</evidence>
<protein>
    <submittedName>
        <fullName evidence="1">Uncharacterized protein</fullName>
    </submittedName>
</protein>
<keyword evidence="2" id="KW-1185">Reference proteome</keyword>